<dbReference type="Ensembl" id="ENSPTET00000047992.1">
    <property type="protein sequence ID" value="ENSPTEP00000035257.1"/>
    <property type="gene ID" value="ENSPTEG00000033299.1"/>
</dbReference>
<organism evidence="2 3">
    <name type="scientific">Piliocolobus tephrosceles</name>
    <name type="common">Ugandan red Colobus</name>
    <dbReference type="NCBI Taxonomy" id="591936"/>
    <lineage>
        <taxon>Eukaryota</taxon>
        <taxon>Metazoa</taxon>
        <taxon>Chordata</taxon>
        <taxon>Craniata</taxon>
        <taxon>Vertebrata</taxon>
        <taxon>Euteleostomi</taxon>
        <taxon>Mammalia</taxon>
        <taxon>Eutheria</taxon>
        <taxon>Euarchontoglires</taxon>
        <taxon>Primates</taxon>
        <taxon>Haplorrhini</taxon>
        <taxon>Catarrhini</taxon>
        <taxon>Cercopithecidae</taxon>
        <taxon>Colobinae</taxon>
        <taxon>Piliocolobus</taxon>
    </lineage>
</organism>
<dbReference type="Proteomes" id="UP000694416">
    <property type="component" value="Unplaced"/>
</dbReference>
<name>A0A8C9IF45_9PRIM</name>
<evidence type="ECO:0000256" key="1">
    <source>
        <dbReference type="SAM" id="MobiDB-lite"/>
    </source>
</evidence>
<reference evidence="2" key="2">
    <citation type="submission" date="2025-09" db="UniProtKB">
        <authorList>
            <consortium name="Ensembl"/>
        </authorList>
    </citation>
    <scope>IDENTIFICATION</scope>
</reference>
<keyword evidence="3" id="KW-1185">Reference proteome</keyword>
<evidence type="ECO:0000313" key="2">
    <source>
        <dbReference type="Ensembl" id="ENSPTEP00000035257.1"/>
    </source>
</evidence>
<feature type="region of interest" description="Disordered" evidence="1">
    <location>
        <begin position="35"/>
        <end position="69"/>
    </location>
</feature>
<accession>A0A8C9IF45</accession>
<protein>
    <submittedName>
        <fullName evidence="2">Uncharacterized protein</fullName>
    </submittedName>
</protein>
<feature type="compositionally biased region" description="Basic and acidic residues" evidence="1">
    <location>
        <begin position="44"/>
        <end position="53"/>
    </location>
</feature>
<proteinExistence type="predicted"/>
<evidence type="ECO:0000313" key="3">
    <source>
        <dbReference type="Proteomes" id="UP000694416"/>
    </source>
</evidence>
<feature type="compositionally biased region" description="Polar residues" evidence="1">
    <location>
        <begin position="58"/>
        <end position="69"/>
    </location>
</feature>
<reference evidence="2" key="1">
    <citation type="submission" date="2025-08" db="UniProtKB">
        <authorList>
            <consortium name="Ensembl"/>
        </authorList>
    </citation>
    <scope>IDENTIFICATION</scope>
</reference>
<sequence>MARTKQARIPGCGSGGPVPGLTFLALEHLGRRSSVHPISGAKVPLREHLERGPLAKTKQPTHLSTGPAP</sequence>
<dbReference type="AlphaFoldDB" id="A0A8C9IF45"/>